<accession>R0KNB5</accession>
<evidence type="ECO:0000256" key="3">
    <source>
        <dbReference type="ARBA" id="ARBA00022741"/>
    </source>
</evidence>
<comment type="subcellular location">
    <subcellularLocation>
        <location evidence="1">Membrane</location>
        <topology evidence="1">Multi-pass membrane protein</topology>
    </subcellularLocation>
</comment>
<name>R0KNB5_NOSB1</name>
<keyword evidence="11" id="KW-1185">Reference proteome</keyword>
<dbReference type="SUPFAM" id="SSF52540">
    <property type="entry name" value="P-loop containing nucleoside triphosphate hydrolases"/>
    <property type="match status" value="1"/>
</dbReference>
<dbReference type="SUPFAM" id="SSF90123">
    <property type="entry name" value="ABC transporter transmembrane region"/>
    <property type="match status" value="1"/>
</dbReference>
<keyword evidence="4 10" id="KW-0067">ATP-binding</keyword>
<dbReference type="InterPro" id="IPR036640">
    <property type="entry name" value="ABC1_TM_sf"/>
</dbReference>
<feature type="transmembrane region" description="Helical" evidence="8">
    <location>
        <begin position="53"/>
        <end position="74"/>
    </location>
</feature>
<reference evidence="10 11" key="1">
    <citation type="journal article" date="2013" name="BMC Genomics">
        <title>Comparative genomics of parasitic silkworm microsporidia reveal an association between genome expansion and host adaptation.</title>
        <authorList>
            <person name="Pan G."/>
            <person name="Xu J."/>
            <person name="Li T."/>
            <person name="Xia Q."/>
            <person name="Liu S.L."/>
            <person name="Zhang G."/>
            <person name="Li S."/>
            <person name="Li C."/>
            <person name="Liu H."/>
            <person name="Yang L."/>
            <person name="Liu T."/>
            <person name="Zhang X."/>
            <person name="Wu Z."/>
            <person name="Fan W."/>
            <person name="Dang X."/>
            <person name="Xiang H."/>
            <person name="Tao M."/>
            <person name="Li Y."/>
            <person name="Hu J."/>
            <person name="Li Z."/>
            <person name="Lin L."/>
            <person name="Luo J."/>
            <person name="Geng L."/>
            <person name="Wang L."/>
            <person name="Long M."/>
            <person name="Wan Y."/>
            <person name="He N."/>
            <person name="Zhang Z."/>
            <person name="Lu C."/>
            <person name="Keeling P.J."/>
            <person name="Wang J."/>
            <person name="Xiang Z."/>
            <person name="Zhou Z."/>
        </authorList>
    </citation>
    <scope>NUCLEOTIDE SEQUENCE [LARGE SCALE GENOMIC DNA]</scope>
    <source>
        <strain evidence="11">CQ1 / CVCC 102059</strain>
    </source>
</reference>
<feature type="domain" description="ABC transporter" evidence="9">
    <location>
        <begin position="321"/>
        <end position="546"/>
    </location>
</feature>
<dbReference type="Gene3D" id="3.40.50.300">
    <property type="entry name" value="P-loop containing nucleotide triphosphate hydrolases"/>
    <property type="match status" value="1"/>
</dbReference>
<evidence type="ECO:0000256" key="5">
    <source>
        <dbReference type="ARBA" id="ARBA00022989"/>
    </source>
</evidence>
<evidence type="ECO:0000256" key="8">
    <source>
        <dbReference type="SAM" id="Phobius"/>
    </source>
</evidence>
<feature type="transmembrane region" description="Helical" evidence="8">
    <location>
        <begin position="7"/>
        <end position="33"/>
    </location>
</feature>
<dbReference type="AlphaFoldDB" id="R0KNB5"/>
<dbReference type="Gene3D" id="1.20.1560.10">
    <property type="entry name" value="ABC transporter type 1, transmembrane domain"/>
    <property type="match status" value="1"/>
</dbReference>
<dbReference type="EMBL" id="KB909416">
    <property type="protein sequence ID" value="EOB12161.1"/>
    <property type="molecule type" value="Genomic_DNA"/>
</dbReference>
<keyword evidence="3" id="KW-0547">Nucleotide-binding</keyword>
<evidence type="ECO:0000256" key="1">
    <source>
        <dbReference type="ARBA" id="ARBA00004141"/>
    </source>
</evidence>
<dbReference type="OrthoDB" id="6500128at2759"/>
<dbReference type="GO" id="GO:0016887">
    <property type="term" value="F:ATP hydrolysis activity"/>
    <property type="evidence" value="ECO:0007669"/>
    <property type="project" value="InterPro"/>
</dbReference>
<keyword evidence="2 8" id="KW-0812">Transmembrane</keyword>
<dbReference type="STRING" id="578461.R0KNB5"/>
<dbReference type="GO" id="GO:0005524">
    <property type="term" value="F:ATP binding"/>
    <property type="evidence" value="ECO:0007669"/>
    <property type="project" value="UniProtKB-KW"/>
</dbReference>
<evidence type="ECO:0000256" key="7">
    <source>
        <dbReference type="ARBA" id="ARBA00024363"/>
    </source>
</evidence>
<dbReference type="SMART" id="SM00382">
    <property type="entry name" value="AAA"/>
    <property type="match status" value="1"/>
</dbReference>
<evidence type="ECO:0000256" key="6">
    <source>
        <dbReference type="ARBA" id="ARBA00023136"/>
    </source>
</evidence>
<sequence length="547" mass="63654">KIVVIPIFVLSYLSASFAIYVLKVMTMIEMHFVSNYQTTSALKLCILYMTTPFLHYTIQLALGLLMSFIVQNIIRCSFLKFTEEYIKINYLRYHTLGSGQIHSLIERRTEAMRNVLRLFMAHLLQDTFLTFKAYYTIYKEIDEKAFYANVILMGTFFACSHYFLVLRNRYRLHYNLAYNKASNRTYGILVNYDIIKSCNNEQLELKKLNQDLDAVETRSLIFDILGTFIEFVQKNSVVIPNGFILYLAMSGKYFPKLQNSEGFLNYNKYFLLIKDKIALIRSNMMEITQYLTDIGDSKIHNELTDMSTSGTLNVHHFEHSIVFKDMRMEVNGKHLFNVKDVTIRKGEKVAIVGKNGCGKTSLMNVILRLREYEGQAFIDNIDMMKIDKRAQRNLISFIPQNPSIFEGSILDNLRYSCPEISQEKVMARCEEFNTHDLFSKMKNGYLTEVGENGKFLSGGQKQKLSFMRAVIKNADIFIFDEPTSNLDVNAESEILEYLFTKLKTKTSIVIIHNQNYLNKFDKIIGIANNEVQVYDDYTEFLKNEHLY</sequence>
<dbReference type="OMA" id="QWRIKIR"/>
<keyword evidence="6 8" id="KW-0472">Membrane</keyword>
<dbReference type="Proteomes" id="UP000016927">
    <property type="component" value="Unassembled WGS sequence"/>
</dbReference>
<evidence type="ECO:0000259" key="9">
    <source>
        <dbReference type="PROSITE" id="PS50893"/>
    </source>
</evidence>
<dbReference type="VEuPathDB" id="MicrosporidiaDB:NBO_508g0012"/>
<protein>
    <submittedName>
        <fullName evidence="10">ATP-binding cassette sub-family B member 7, mitochondrial</fullName>
    </submittedName>
</protein>
<dbReference type="PANTHER" id="PTHR24221">
    <property type="entry name" value="ATP-BINDING CASSETTE SUB-FAMILY B"/>
    <property type="match status" value="1"/>
</dbReference>
<evidence type="ECO:0000313" key="10">
    <source>
        <dbReference type="EMBL" id="EOB12161.1"/>
    </source>
</evidence>
<dbReference type="GO" id="GO:0042626">
    <property type="term" value="F:ATPase-coupled transmembrane transporter activity"/>
    <property type="evidence" value="ECO:0007669"/>
    <property type="project" value="TreeGrafter"/>
</dbReference>
<dbReference type="InterPro" id="IPR039421">
    <property type="entry name" value="Type_1_exporter"/>
</dbReference>
<dbReference type="InterPro" id="IPR003439">
    <property type="entry name" value="ABC_transporter-like_ATP-bd"/>
</dbReference>
<dbReference type="InterPro" id="IPR003593">
    <property type="entry name" value="AAA+_ATPase"/>
</dbReference>
<organism evidence="10 11">
    <name type="scientific">Nosema bombycis (strain CQ1 / CVCC 102059)</name>
    <name type="common">Microsporidian parasite</name>
    <name type="synonym">Pebrine of silkworm</name>
    <dbReference type="NCBI Taxonomy" id="578461"/>
    <lineage>
        <taxon>Eukaryota</taxon>
        <taxon>Fungi</taxon>
        <taxon>Fungi incertae sedis</taxon>
        <taxon>Microsporidia</taxon>
        <taxon>Nosematidae</taxon>
        <taxon>Nosema</taxon>
    </lineage>
</organism>
<dbReference type="HOGENOM" id="CLU_000604_84_3_1"/>
<feature type="transmembrane region" description="Helical" evidence="8">
    <location>
        <begin position="146"/>
        <end position="166"/>
    </location>
</feature>
<dbReference type="GO" id="GO:0016020">
    <property type="term" value="C:membrane"/>
    <property type="evidence" value="ECO:0007669"/>
    <property type="project" value="UniProtKB-SubCell"/>
</dbReference>
<gene>
    <name evidence="10" type="primary">ABCB7</name>
    <name evidence="10" type="ORF">NBO_508g0012</name>
</gene>
<dbReference type="InterPro" id="IPR027417">
    <property type="entry name" value="P-loop_NTPase"/>
</dbReference>
<comment type="similarity">
    <text evidence="7">Belongs to the ABC transporter superfamily. ABCB family. Heavy Metal importer (TC 3.A.1.210) subfamily.</text>
</comment>
<evidence type="ECO:0000256" key="4">
    <source>
        <dbReference type="ARBA" id="ARBA00022840"/>
    </source>
</evidence>
<dbReference type="PROSITE" id="PS50893">
    <property type="entry name" value="ABC_TRANSPORTER_2"/>
    <property type="match status" value="1"/>
</dbReference>
<evidence type="ECO:0000313" key="11">
    <source>
        <dbReference type="Proteomes" id="UP000016927"/>
    </source>
</evidence>
<dbReference type="Pfam" id="PF00005">
    <property type="entry name" value="ABC_tran"/>
    <property type="match status" value="1"/>
</dbReference>
<keyword evidence="5 8" id="KW-1133">Transmembrane helix</keyword>
<evidence type="ECO:0000256" key="2">
    <source>
        <dbReference type="ARBA" id="ARBA00022692"/>
    </source>
</evidence>
<feature type="non-terminal residue" evidence="10">
    <location>
        <position position="547"/>
    </location>
</feature>
<dbReference type="PANTHER" id="PTHR24221:SF654">
    <property type="entry name" value="ATP-BINDING CASSETTE SUB-FAMILY B MEMBER 6"/>
    <property type="match status" value="1"/>
</dbReference>
<proteinExistence type="inferred from homology"/>
<feature type="non-terminal residue" evidence="10">
    <location>
        <position position="1"/>
    </location>
</feature>